<dbReference type="InterPro" id="IPR050425">
    <property type="entry name" value="NAD(P)_dehydrat-like"/>
</dbReference>
<dbReference type="InterPro" id="IPR001509">
    <property type="entry name" value="Epimerase_deHydtase"/>
</dbReference>
<evidence type="ECO:0000256" key="2">
    <source>
        <dbReference type="ARBA" id="ARBA00023445"/>
    </source>
</evidence>
<sequence length="298" mass="32698">MPAIQSPAKVLVTGASGYVASWIVKVLLERGYSVRGTVRSASKGESLKNTFKDHGENFSYVLVEDMTIDGAYNDAVKGVDAIAHTASPVVLNARDPYDLINPAVSGTVNILKSAKQYGPTVKRVVITSSCATIFQPKKGNPPIYTEEDWNEVAVKEVETKGVDADQPQKYRASKVLAERSAWKWAEENKDVVVFDVTTILPSFVLGPILTEVASPSQLNASPQRFYDAVKTEKPADALTSFVASVVDVRDVALAHVRALEVEEAGGQRFIVTKTSFSWQLIYDTLQQDRKSYISYFVE</sequence>
<dbReference type="Proteomes" id="UP000027195">
    <property type="component" value="Unassembled WGS sequence"/>
</dbReference>
<organism evidence="4 5">
    <name type="scientific">Botryobasidium botryosum (strain FD-172 SS1)</name>
    <dbReference type="NCBI Taxonomy" id="930990"/>
    <lineage>
        <taxon>Eukaryota</taxon>
        <taxon>Fungi</taxon>
        <taxon>Dikarya</taxon>
        <taxon>Basidiomycota</taxon>
        <taxon>Agaricomycotina</taxon>
        <taxon>Agaricomycetes</taxon>
        <taxon>Cantharellales</taxon>
        <taxon>Botryobasidiaceae</taxon>
        <taxon>Botryobasidium</taxon>
    </lineage>
</organism>
<gene>
    <name evidence="4" type="ORF">BOTBODRAFT_28363</name>
</gene>
<comment type="similarity">
    <text evidence="2">Belongs to the NAD(P)-dependent epimerase/dehydratase family. Dihydroflavonol-4-reductase subfamily.</text>
</comment>
<feature type="domain" description="NAD-dependent epimerase/dehydratase" evidence="3">
    <location>
        <begin position="10"/>
        <end position="266"/>
    </location>
</feature>
<keyword evidence="5" id="KW-1185">Reference proteome</keyword>
<dbReference type="CDD" id="cd05227">
    <property type="entry name" value="AR_SDR_e"/>
    <property type="match status" value="1"/>
</dbReference>
<dbReference type="PANTHER" id="PTHR10366">
    <property type="entry name" value="NAD DEPENDENT EPIMERASE/DEHYDRATASE"/>
    <property type="match status" value="1"/>
</dbReference>
<protein>
    <recommendedName>
        <fullName evidence="3">NAD-dependent epimerase/dehydratase domain-containing protein</fullName>
    </recommendedName>
</protein>
<dbReference type="Pfam" id="PF01370">
    <property type="entry name" value="Epimerase"/>
    <property type="match status" value="1"/>
</dbReference>
<dbReference type="SUPFAM" id="SSF51735">
    <property type="entry name" value="NAD(P)-binding Rossmann-fold domains"/>
    <property type="match status" value="1"/>
</dbReference>
<dbReference type="AlphaFoldDB" id="A0A067MW20"/>
<proteinExistence type="inferred from homology"/>
<keyword evidence="1" id="KW-0560">Oxidoreductase</keyword>
<dbReference type="InParanoid" id="A0A067MW20"/>
<dbReference type="FunCoup" id="A0A067MW20">
    <property type="interactions" value="59"/>
</dbReference>
<dbReference type="Gene3D" id="3.40.50.720">
    <property type="entry name" value="NAD(P)-binding Rossmann-like Domain"/>
    <property type="match status" value="1"/>
</dbReference>
<accession>A0A067MW20</accession>
<name>A0A067MW20_BOTB1</name>
<dbReference type="PANTHER" id="PTHR10366:SF564">
    <property type="entry name" value="STEROL-4-ALPHA-CARBOXYLATE 3-DEHYDROGENASE, DECARBOXYLATING"/>
    <property type="match status" value="1"/>
</dbReference>
<dbReference type="InterPro" id="IPR036291">
    <property type="entry name" value="NAD(P)-bd_dom_sf"/>
</dbReference>
<dbReference type="STRING" id="930990.A0A067MW20"/>
<dbReference type="EMBL" id="KL198020">
    <property type="protein sequence ID" value="KDQ18875.1"/>
    <property type="molecule type" value="Genomic_DNA"/>
</dbReference>
<dbReference type="GO" id="GO:0016616">
    <property type="term" value="F:oxidoreductase activity, acting on the CH-OH group of donors, NAD or NADP as acceptor"/>
    <property type="evidence" value="ECO:0007669"/>
    <property type="project" value="TreeGrafter"/>
</dbReference>
<dbReference type="HOGENOM" id="CLU_007383_9_2_1"/>
<evidence type="ECO:0000313" key="4">
    <source>
        <dbReference type="EMBL" id="KDQ18875.1"/>
    </source>
</evidence>
<evidence type="ECO:0000313" key="5">
    <source>
        <dbReference type="Proteomes" id="UP000027195"/>
    </source>
</evidence>
<reference evidence="5" key="1">
    <citation type="journal article" date="2014" name="Proc. Natl. Acad. Sci. U.S.A.">
        <title>Extensive sampling of basidiomycete genomes demonstrates inadequacy of the white-rot/brown-rot paradigm for wood decay fungi.</title>
        <authorList>
            <person name="Riley R."/>
            <person name="Salamov A.A."/>
            <person name="Brown D.W."/>
            <person name="Nagy L.G."/>
            <person name="Floudas D."/>
            <person name="Held B.W."/>
            <person name="Levasseur A."/>
            <person name="Lombard V."/>
            <person name="Morin E."/>
            <person name="Otillar R."/>
            <person name="Lindquist E.A."/>
            <person name="Sun H."/>
            <person name="LaButti K.M."/>
            <person name="Schmutz J."/>
            <person name="Jabbour D."/>
            <person name="Luo H."/>
            <person name="Baker S.E."/>
            <person name="Pisabarro A.G."/>
            <person name="Walton J.D."/>
            <person name="Blanchette R.A."/>
            <person name="Henrissat B."/>
            <person name="Martin F."/>
            <person name="Cullen D."/>
            <person name="Hibbett D.S."/>
            <person name="Grigoriev I.V."/>
        </authorList>
    </citation>
    <scope>NUCLEOTIDE SEQUENCE [LARGE SCALE GENOMIC DNA]</scope>
    <source>
        <strain evidence="5">FD-172 SS1</strain>
    </source>
</reference>
<dbReference type="OrthoDB" id="2735536at2759"/>
<evidence type="ECO:0000259" key="3">
    <source>
        <dbReference type="Pfam" id="PF01370"/>
    </source>
</evidence>
<evidence type="ECO:0000256" key="1">
    <source>
        <dbReference type="ARBA" id="ARBA00023002"/>
    </source>
</evidence>